<evidence type="ECO:0000313" key="1">
    <source>
        <dbReference type="EMBL" id="TDP37703.1"/>
    </source>
</evidence>
<protein>
    <submittedName>
        <fullName evidence="1">Uncharacterized protein</fullName>
    </submittedName>
</protein>
<organism evidence="1 2">
    <name type="scientific">Nocardia ignorata</name>
    <dbReference type="NCBI Taxonomy" id="145285"/>
    <lineage>
        <taxon>Bacteria</taxon>
        <taxon>Bacillati</taxon>
        <taxon>Actinomycetota</taxon>
        <taxon>Actinomycetes</taxon>
        <taxon>Mycobacteriales</taxon>
        <taxon>Nocardiaceae</taxon>
        <taxon>Nocardia</taxon>
    </lineage>
</organism>
<sequence length="75" mass="8866">MTPRRAQRVHRELHRHRQHLGAHLGELVDGFGISLDVFDAPMAAPDYLHWWQHWTSWPNPPRPTATRSVINWAWP</sequence>
<evidence type="ECO:0000313" key="2">
    <source>
        <dbReference type="Proteomes" id="UP000295087"/>
    </source>
</evidence>
<dbReference type="RefSeq" id="WP_067488423.1">
    <property type="nucleotide sequence ID" value="NZ_SNXK01000004.1"/>
</dbReference>
<keyword evidence="2" id="KW-1185">Reference proteome</keyword>
<name>A0A4R6PJC4_NOCIG</name>
<reference evidence="1 2" key="1">
    <citation type="submission" date="2019-03" db="EMBL/GenBank/DDBJ databases">
        <title>Genomic Encyclopedia of Type Strains, Phase IV (KMG-IV): sequencing the most valuable type-strain genomes for metagenomic binning, comparative biology and taxonomic classification.</title>
        <authorList>
            <person name="Goeker M."/>
        </authorList>
    </citation>
    <scope>NUCLEOTIDE SEQUENCE [LARGE SCALE GENOMIC DNA]</scope>
    <source>
        <strain evidence="1 2">DSM 44496</strain>
    </source>
</reference>
<dbReference type="Proteomes" id="UP000295087">
    <property type="component" value="Unassembled WGS sequence"/>
</dbReference>
<dbReference type="AlphaFoldDB" id="A0A4R6PJC4"/>
<dbReference type="EMBL" id="SNXK01000004">
    <property type="protein sequence ID" value="TDP37703.1"/>
    <property type="molecule type" value="Genomic_DNA"/>
</dbReference>
<comment type="caution">
    <text evidence="1">The sequence shown here is derived from an EMBL/GenBank/DDBJ whole genome shotgun (WGS) entry which is preliminary data.</text>
</comment>
<accession>A0A4R6PJC4</accession>
<gene>
    <name evidence="1" type="ORF">DFR75_10453</name>
</gene>
<proteinExistence type="predicted"/>